<organism evidence="2 3">
    <name type="scientific">Grus japonensis</name>
    <name type="common">Japanese crane</name>
    <name type="synonym">Red-crowned crane</name>
    <dbReference type="NCBI Taxonomy" id="30415"/>
    <lineage>
        <taxon>Eukaryota</taxon>
        <taxon>Metazoa</taxon>
        <taxon>Chordata</taxon>
        <taxon>Craniata</taxon>
        <taxon>Vertebrata</taxon>
        <taxon>Euteleostomi</taxon>
        <taxon>Archelosauria</taxon>
        <taxon>Archosauria</taxon>
        <taxon>Dinosauria</taxon>
        <taxon>Saurischia</taxon>
        <taxon>Theropoda</taxon>
        <taxon>Coelurosauria</taxon>
        <taxon>Aves</taxon>
        <taxon>Neognathae</taxon>
        <taxon>Neoaves</taxon>
        <taxon>Gruiformes</taxon>
        <taxon>Gruidae</taxon>
        <taxon>Grus</taxon>
    </lineage>
</organism>
<evidence type="ECO:0000313" key="3">
    <source>
        <dbReference type="Proteomes" id="UP001623348"/>
    </source>
</evidence>
<protein>
    <submittedName>
        <fullName evidence="2">Uncharacterized protein</fullName>
    </submittedName>
</protein>
<keyword evidence="3" id="KW-1185">Reference proteome</keyword>
<dbReference type="Proteomes" id="UP001623348">
    <property type="component" value="Unassembled WGS sequence"/>
</dbReference>
<feature type="region of interest" description="Disordered" evidence="1">
    <location>
        <begin position="37"/>
        <end position="64"/>
    </location>
</feature>
<name>A0ABC9WKH6_GRUJA</name>
<accession>A0ABC9WKH6</accession>
<evidence type="ECO:0000313" key="2">
    <source>
        <dbReference type="EMBL" id="GAB0184837.1"/>
    </source>
</evidence>
<dbReference type="EMBL" id="BAAFJT010000002">
    <property type="protein sequence ID" value="GAB0184837.1"/>
    <property type="molecule type" value="Genomic_DNA"/>
</dbReference>
<comment type="caution">
    <text evidence="2">The sequence shown here is derived from an EMBL/GenBank/DDBJ whole genome shotgun (WGS) entry which is preliminary data.</text>
</comment>
<gene>
    <name evidence="2" type="ORF">GRJ2_000949000</name>
</gene>
<dbReference type="AlphaFoldDB" id="A0ABC9WKH6"/>
<evidence type="ECO:0000256" key="1">
    <source>
        <dbReference type="SAM" id="MobiDB-lite"/>
    </source>
</evidence>
<reference evidence="2 3" key="1">
    <citation type="submission" date="2024-06" db="EMBL/GenBank/DDBJ databases">
        <title>The draft genome of Grus japonensis, version 3.</title>
        <authorList>
            <person name="Nabeshima K."/>
            <person name="Suzuki S."/>
            <person name="Onuma M."/>
        </authorList>
    </citation>
    <scope>NUCLEOTIDE SEQUENCE [LARGE SCALE GENOMIC DNA]</scope>
    <source>
        <strain evidence="2 3">451A</strain>
    </source>
</reference>
<sequence length="163" mass="18307">MSVLRGAQRREEWDVDAMQERPKWLCGACNKSDYVALGQGPRAQGPDKFNPARDSEGLEDDRTDPAGQHLVAQMVLALLQPWDSENQGLLGRDEIRLTKQGKKSQGDLTHGYKYLMGGNEEDGPRLLFPVVPSDRQEATYRRKNSFTVGVVKEGIEFDVAQIY</sequence>
<proteinExistence type="predicted"/>